<dbReference type="Proteomes" id="UP000075882">
    <property type="component" value="Unassembled WGS sequence"/>
</dbReference>
<name>A0A8W7P2Z8_ANOCL</name>
<feature type="transmembrane region" description="Helical" evidence="1">
    <location>
        <begin position="69"/>
        <end position="92"/>
    </location>
</feature>
<organism evidence="2">
    <name type="scientific">Anopheles coluzzii</name>
    <name type="common">African malaria mosquito</name>
    <dbReference type="NCBI Taxonomy" id="1518534"/>
    <lineage>
        <taxon>Eukaryota</taxon>
        <taxon>Metazoa</taxon>
        <taxon>Ecdysozoa</taxon>
        <taxon>Arthropoda</taxon>
        <taxon>Hexapoda</taxon>
        <taxon>Insecta</taxon>
        <taxon>Pterygota</taxon>
        <taxon>Neoptera</taxon>
        <taxon>Endopterygota</taxon>
        <taxon>Diptera</taxon>
        <taxon>Nematocera</taxon>
        <taxon>Culicoidea</taxon>
        <taxon>Culicidae</taxon>
        <taxon>Anophelinae</taxon>
        <taxon>Anopheles</taxon>
    </lineage>
</organism>
<dbReference type="AlphaFoldDB" id="A0A8W7P2Z8"/>
<keyword evidence="1" id="KW-1133">Transmembrane helix</keyword>
<sequence length="148" mass="16342">MVTWQNEDTVKTSLLVRGATCFSPVEMSVNEGSVQLRKCAPIPDVRDFIAIYEEPSSIARHCCMTPVPYLIGLLYLIATELLVMILLLVPPAQEARPEMKPIRRRSFVRDGAAAFWLPLAAPYISVHASMAFGMAVDLSLGPDSIHDL</sequence>
<accession>A0A8W7P2Z8</accession>
<reference evidence="2" key="1">
    <citation type="submission" date="2022-08" db="UniProtKB">
        <authorList>
            <consortium name="EnsemblMetazoa"/>
        </authorList>
    </citation>
    <scope>IDENTIFICATION</scope>
</reference>
<protein>
    <submittedName>
        <fullName evidence="2">Uncharacterized protein</fullName>
    </submittedName>
</protein>
<keyword evidence="1" id="KW-0812">Transmembrane</keyword>
<proteinExistence type="predicted"/>
<evidence type="ECO:0000256" key="1">
    <source>
        <dbReference type="SAM" id="Phobius"/>
    </source>
</evidence>
<dbReference type="EnsemblMetazoa" id="ACOM024485-RA">
    <property type="protein sequence ID" value="ACOM024485-PA.1"/>
    <property type="gene ID" value="ACOM024485"/>
</dbReference>
<feature type="transmembrane region" description="Helical" evidence="1">
    <location>
        <begin position="113"/>
        <end position="136"/>
    </location>
</feature>
<evidence type="ECO:0000313" key="2">
    <source>
        <dbReference type="EnsemblMetazoa" id="ACOM024485-PA.1"/>
    </source>
</evidence>
<keyword evidence="1" id="KW-0472">Membrane</keyword>